<dbReference type="GO" id="GO:0004386">
    <property type="term" value="F:helicase activity"/>
    <property type="evidence" value="ECO:0007669"/>
    <property type="project" value="UniProtKB-KW"/>
</dbReference>
<dbReference type="InterPro" id="IPR049730">
    <property type="entry name" value="SNF2/RAD54-like_C"/>
</dbReference>
<gene>
    <name evidence="4" type="ORF">HNR73_002083</name>
</gene>
<reference evidence="4 5" key="1">
    <citation type="submission" date="2020-08" db="EMBL/GenBank/DDBJ databases">
        <title>Genomic Encyclopedia of Type Strains, Phase IV (KMG-IV): sequencing the most valuable type-strain genomes for metagenomic binning, comparative biology and taxonomic classification.</title>
        <authorList>
            <person name="Goeker M."/>
        </authorList>
    </citation>
    <scope>NUCLEOTIDE SEQUENCE [LARGE SCALE GENOMIC DNA]</scope>
    <source>
        <strain evidence="4 5">YIM 65646</strain>
    </source>
</reference>
<keyword evidence="1" id="KW-0378">Hydrolase</keyword>
<keyword evidence="4" id="KW-0347">Helicase</keyword>
<dbReference type="AlphaFoldDB" id="A0A841FGW1"/>
<dbReference type="CDD" id="cd18793">
    <property type="entry name" value="SF2_C_SNF"/>
    <property type="match status" value="1"/>
</dbReference>
<keyword evidence="4" id="KW-0547">Nucleotide-binding</keyword>
<dbReference type="PROSITE" id="PS51194">
    <property type="entry name" value="HELICASE_CTER"/>
    <property type="match status" value="1"/>
</dbReference>
<proteinExistence type="predicted"/>
<dbReference type="SMART" id="SM00487">
    <property type="entry name" value="DEXDc"/>
    <property type="match status" value="1"/>
</dbReference>
<dbReference type="InterPro" id="IPR000330">
    <property type="entry name" value="SNF2_N"/>
</dbReference>
<dbReference type="InterPro" id="IPR001650">
    <property type="entry name" value="Helicase_C-like"/>
</dbReference>
<comment type="caution">
    <text evidence="4">The sequence shown here is derived from an EMBL/GenBank/DDBJ whole genome shotgun (WGS) entry which is preliminary data.</text>
</comment>
<dbReference type="FunFam" id="3.40.50.300:FF:000533">
    <property type="entry name" value="Helicase, Snf2 family"/>
    <property type="match status" value="1"/>
</dbReference>
<dbReference type="GO" id="GO:0005524">
    <property type="term" value="F:ATP binding"/>
    <property type="evidence" value="ECO:0007669"/>
    <property type="project" value="InterPro"/>
</dbReference>
<dbReference type="Pfam" id="PF00271">
    <property type="entry name" value="Helicase_C"/>
    <property type="match status" value="1"/>
</dbReference>
<dbReference type="SMART" id="SM00490">
    <property type="entry name" value="HELICc"/>
    <property type="match status" value="1"/>
</dbReference>
<evidence type="ECO:0000313" key="5">
    <source>
        <dbReference type="Proteomes" id="UP000548476"/>
    </source>
</evidence>
<feature type="domain" description="Helicase ATP-binding" evidence="2">
    <location>
        <begin position="182"/>
        <end position="338"/>
    </location>
</feature>
<dbReference type="Gene3D" id="3.40.50.10810">
    <property type="entry name" value="Tandem AAA-ATPase domain"/>
    <property type="match status" value="1"/>
</dbReference>
<dbReference type="InterPro" id="IPR027417">
    <property type="entry name" value="P-loop_NTPase"/>
</dbReference>
<accession>A0A841FGW1</accession>
<dbReference type="Gene3D" id="3.40.50.300">
    <property type="entry name" value="P-loop containing nucleotide triphosphate hydrolases"/>
    <property type="match status" value="1"/>
</dbReference>
<dbReference type="PROSITE" id="PS51192">
    <property type="entry name" value="HELICASE_ATP_BIND_1"/>
    <property type="match status" value="1"/>
</dbReference>
<dbReference type="Proteomes" id="UP000548476">
    <property type="component" value="Unassembled WGS sequence"/>
</dbReference>
<dbReference type="Pfam" id="PF00176">
    <property type="entry name" value="SNF2-rel_dom"/>
    <property type="match status" value="1"/>
</dbReference>
<organism evidence="4 5">
    <name type="scientific">Phytomonospora endophytica</name>
    <dbReference type="NCBI Taxonomy" id="714109"/>
    <lineage>
        <taxon>Bacteria</taxon>
        <taxon>Bacillati</taxon>
        <taxon>Actinomycetota</taxon>
        <taxon>Actinomycetes</taxon>
        <taxon>Micromonosporales</taxon>
        <taxon>Micromonosporaceae</taxon>
        <taxon>Phytomonospora</taxon>
    </lineage>
</organism>
<keyword evidence="5" id="KW-1185">Reference proteome</keyword>
<evidence type="ECO:0000259" key="3">
    <source>
        <dbReference type="PROSITE" id="PS51194"/>
    </source>
</evidence>
<dbReference type="InterPro" id="IPR014001">
    <property type="entry name" value="Helicase_ATP-bd"/>
</dbReference>
<dbReference type="InterPro" id="IPR038718">
    <property type="entry name" value="SNF2-like_sf"/>
</dbReference>
<dbReference type="GO" id="GO:0016787">
    <property type="term" value="F:hydrolase activity"/>
    <property type="evidence" value="ECO:0007669"/>
    <property type="project" value="UniProtKB-KW"/>
</dbReference>
<evidence type="ECO:0000313" key="4">
    <source>
        <dbReference type="EMBL" id="MBB6034233.1"/>
    </source>
</evidence>
<evidence type="ECO:0000259" key="2">
    <source>
        <dbReference type="PROSITE" id="PS51192"/>
    </source>
</evidence>
<evidence type="ECO:0000256" key="1">
    <source>
        <dbReference type="ARBA" id="ARBA00022801"/>
    </source>
</evidence>
<name>A0A841FGW1_9ACTN</name>
<dbReference type="EMBL" id="JACHGT010000004">
    <property type="protein sequence ID" value="MBB6034233.1"/>
    <property type="molecule type" value="Genomic_DNA"/>
</dbReference>
<protein>
    <submittedName>
        <fullName evidence="4">SNF2 family DNA or RNA helicase</fullName>
    </submittedName>
</protein>
<keyword evidence="4" id="KW-0067">ATP-binding</keyword>
<feature type="domain" description="Helicase C-terminal" evidence="3">
    <location>
        <begin position="462"/>
        <end position="622"/>
    </location>
</feature>
<dbReference type="SUPFAM" id="SSF52540">
    <property type="entry name" value="P-loop containing nucleoside triphosphate hydrolases"/>
    <property type="match status" value="2"/>
</dbReference>
<dbReference type="RefSeq" id="WP_203686156.1">
    <property type="nucleotide sequence ID" value="NZ_BONT01000045.1"/>
</dbReference>
<dbReference type="PANTHER" id="PTHR10799">
    <property type="entry name" value="SNF2/RAD54 HELICASE FAMILY"/>
    <property type="match status" value="1"/>
</dbReference>
<sequence>MALPPKLLQATFLPDRTDPSRGRMAWWGGDDTAELARRRGLPEGEPGWIALALPDGPARTLARLVPLLQAVPALAALATGKQVSDSALVWRAAALGALGEDSALDGLAPLMPPAAHAVTLDGDTVWSAAELLAAFRHAVHGTYASPSKIPDALLAARERMAERVPVEAVPRPYQRHGIAWLGAVAEHRTGAILADDMGLGKTLQTIALLAGRSTTRPHLVVCPTSVVGNWAREIARFAPGLRIVRHHGPGRASEATAFAPGAVVITSYSLLLRDLALLSDVDWEVLVLDEAQQIKNHTGQTAKAARAVPARARIALTGTPVENRLAELWSIMDFANPGLLGPHKRFAKRFAEPIELRRDPGATARLRELIAPYLLRRLKSEVATDLPAKLESTVACTLTREQAKLYRKTVKGALDVGLGDGFERHGRVLALLTALKQICNHPAQFLGETEGPLTGRSGKLDRVTEMLGEIVDSGDRALVFTQYRKMGELLAGHLSAELDLPRVPFLHGGVSGTGREAMVDAFQDGSAPPILLVSLKAGGTGLNLTAANHVVHYDRWWNPAVEDQATDRAHRIGQTRRVDVHKLVTGGTLEERVAELLERKRSLADAIVGTGEEWITRLDDAGLRALVELSEVEVGE</sequence>